<evidence type="ECO:0000256" key="1">
    <source>
        <dbReference type="ARBA" id="ARBA00022701"/>
    </source>
</evidence>
<dbReference type="InterPro" id="IPR001752">
    <property type="entry name" value="Kinesin_motor_dom"/>
</dbReference>
<feature type="region of interest" description="Disordered" evidence="7">
    <location>
        <begin position="1"/>
        <end position="87"/>
    </location>
</feature>
<dbReference type="PANTHER" id="PTHR24115:SF1008">
    <property type="entry name" value="KINESIN-LIKE PROTEIN SUBITO"/>
    <property type="match status" value="1"/>
</dbReference>
<dbReference type="InterPro" id="IPR036961">
    <property type="entry name" value="Kinesin_motor_dom_sf"/>
</dbReference>
<comment type="caution">
    <text evidence="9">The sequence shown here is derived from an EMBL/GenBank/DDBJ whole genome shotgun (WGS) entry which is preliminary data.</text>
</comment>
<evidence type="ECO:0000256" key="5">
    <source>
        <dbReference type="PROSITE-ProRule" id="PRU00283"/>
    </source>
</evidence>
<feature type="compositionally biased region" description="Basic and acidic residues" evidence="7">
    <location>
        <begin position="775"/>
        <end position="786"/>
    </location>
</feature>
<evidence type="ECO:0000259" key="8">
    <source>
        <dbReference type="PROSITE" id="PS50067"/>
    </source>
</evidence>
<keyword evidence="4 5" id="KW-0505">Motor protein</keyword>
<reference evidence="9 10" key="1">
    <citation type="journal article" date="2020" name="ISME J.">
        <title>Uncovering the hidden diversity of litter-decomposition mechanisms in mushroom-forming fungi.</title>
        <authorList>
            <person name="Floudas D."/>
            <person name="Bentzer J."/>
            <person name="Ahren D."/>
            <person name="Johansson T."/>
            <person name="Persson P."/>
            <person name="Tunlid A."/>
        </authorList>
    </citation>
    <scope>NUCLEOTIDE SEQUENCE [LARGE SCALE GENOMIC DNA]</scope>
    <source>
        <strain evidence="9 10">CBS 175.51</strain>
    </source>
</reference>
<evidence type="ECO:0000256" key="3">
    <source>
        <dbReference type="ARBA" id="ARBA00022840"/>
    </source>
</evidence>
<dbReference type="GO" id="GO:0007018">
    <property type="term" value="P:microtubule-based movement"/>
    <property type="evidence" value="ECO:0007669"/>
    <property type="project" value="InterPro"/>
</dbReference>
<gene>
    <name evidence="9" type="ORF">D9611_003087</name>
</gene>
<feature type="compositionally biased region" description="Low complexity" evidence="7">
    <location>
        <begin position="9"/>
        <end position="37"/>
    </location>
</feature>
<evidence type="ECO:0000256" key="6">
    <source>
        <dbReference type="RuleBase" id="RU000394"/>
    </source>
</evidence>
<name>A0A8H5CB04_9AGAR</name>
<organism evidence="9 10">
    <name type="scientific">Ephemerocybe angulata</name>
    <dbReference type="NCBI Taxonomy" id="980116"/>
    <lineage>
        <taxon>Eukaryota</taxon>
        <taxon>Fungi</taxon>
        <taxon>Dikarya</taxon>
        <taxon>Basidiomycota</taxon>
        <taxon>Agaricomycotina</taxon>
        <taxon>Agaricomycetes</taxon>
        <taxon>Agaricomycetidae</taxon>
        <taxon>Agaricales</taxon>
        <taxon>Agaricineae</taxon>
        <taxon>Psathyrellaceae</taxon>
        <taxon>Ephemerocybe</taxon>
    </lineage>
</organism>
<dbReference type="SMART" id="SM00129">
    <property type="entry name" value="KISc"/>
    <property type="match status" value="1"/>
</dbReference>
<feature type="region of interest" description="Disordered" evidence="7">
    <location>
        <begin position="748"/>
        <end position="958"/>
    </location>
</feature>
<feature type="binding site" evidence="5">
    <location>
        <begin position="189"/>
        <end position="196"/>
    </location>
    <ligand>
        <name>ATP</name>
        <dbReference type="ChEBI" id="CHEBI:30616"/>
    </ligand>
</feature>
<keyword evidence="10" id="KW-1185">Reference proteome</keyword>
<evidence type="ECO:0000256" key="4">
    <source>
        <dbReference type="ARBA" id="ARBA00023175"/>
    </source>
</evidence>
<keyword evidence="3 5" id="KW-0067">ATP-binding</keyword>
<dbReference type="GO" id="GO:0005871">
    <property type="term" value="C:kinesin complex"/>
    <property type="evidence" value="ECO:0007669"/>
    <property type="project" value="TreeGrafter"/>
</dbReference>
<evidence type="ECO:0000256" key="7">
    <source>
        <dbReference type="SAM" id="MobiDB-lite"/>
    </source>
</evidence>
<evidence type="ECO:0000313" key="10">
    <source>
        <dbReference type="Proteomes" id="UP000541558"/>
    </source>
</evidence>
<sequence length="990" mass="109341">MASKPAPTRASSRSKIAAPAKAAPAPARTTRTRAASKQPEDPPAAPAPKKPTTSRKPLEKRDNIDVPAAAKPKVKPPSARALKQAVLQSDREAEPIMAYLRIRPRLGEEPSSSPYLIPISDTAVKMADPQDTQNARPQYRASVAQPSSIYTFSHIFPPNTTQQDFFTKTTLPLVKDVLYGQSALLFTYGVTNSGKTYTVQGGTEKGTAGILPRTLDVVFNSIEGLHGDGKYRPVRLYGVEPSDSSDSTPPQLSTEPDLAEVFQSLDQGAEPEFDIDPTAIPVDRNHEYTVWISYAEVYNEKVYDLLADAKGESDIHIDGPAPRAGNKSLLLSRKALTLRPSPATDNPDAEINGKYISGLRQFRIHSAAQAKALVKLGNLHRRVFGTLANRESSRSHGMVIIKIIRGHRGDRNDPTALQVSRLTLVDLAGSERTKHTHTTGDRLKEAGNINKSLMVLGQCMEVLRSNQRKLAMSLAHEGAGKSGRMDTRDVKRTLAVVPFRHSKLTESLMDYFVGDSRAVMIVNINPYDTGYDENSHVMKFASLAREITVTPAAAPVQKAPPIPAPSFLPGKLKGHKFKEPSPATLKGPEVAPNPGYRRKVTISMGGGERGRVVSQTTLEVLEEDETREDQNSDDEDDEPENPLVDALFDEIENLRYQLFEAEMRAAIIEAETREEVMLEMEERMRLMEQKHSRRLMSEMERNEMKTDAKIDMLHQGGLFASPMKTRPTYAESYESEDEEEDVEMSLVECASEESDSDDEMNISGTMPPRSPSPLARKEKMLSEKQLGKKPAAPSTPKMIIQKRTFIPDPSPLPSDGEDAELTEVEEEGEDEEEEEEDEDEEDEPMEEDDDDDEYNEEESEEEDDWVPPPPPSAKKTPRKSEPKPPTSTAKGSSAVKQRKISKAGAGAADRSESVSASTPMPQKKLRKSAKSALSDSEDEEEEEEVKPVAPKKKRQLAKKAIVTVDNVEQVTWEAEKLNTVGGKTIRRLGN</sequence>
<feature type="compositionally biased region" description="Acidic residues" evidence="7">
    <location>
        <begin position="815"/>
        <end position="865"/>
    </location>
</feature>
<feature type="compositionally biased region" description="Acidic residues" evidence="7">
    <location>
        <begin position="620"/>
        <end position="640"/>
    </location>
</feature>
<feature type="compositionally biased region" description="Acidic residues" evidence="7">
    <location>
        <begin position="750"/>
        <end position="760"/>
    </location>
</feature>
<dbReference type="InterPro" id="IPR027640">
    <property type="entry name" value="Kinesin-like_fam"/>
</dbReference>
<dbReference type="EMBL" id="JAACJK010000057">
    <property type="protein sequence ID" value="KAF5337418.1"/>
    <property type="molecule type" value="Genomic_DNA"/>
</dbReference>
<dbReference type="GO" id="GO:0003777">
    <property type="term" value="F:microtubule motor activity"/>
    <property type="evidence" value="ECO:0007669"/>
    <property type="project" value="InterPro"/>
</dbReference>
<feature type="compositionally biased region" description="Polar residues" evidence="7">
    <location>
        <begin position="886"/>
        <end position="895"/>
    </location>
</feature>
<keyword evidence="1 6" id="KW-0493">Microtubule</keyword>
<protein>
    <recommendedName>
        <fullName evidence="6">Kinesin-like protein</fullName>
    </recommendedName>
</protein>
<dbReference type="GO" id="GO:0005874">
    <property type="term" value="C:microtubule"/>
    <property type="evidence" value="ECO:0007669"/>
    <property type="project" value="UniProtKB-KW"/>
</dbReference>
<dbReference type="PROSITE" id="PS50067">
    <property type="entry name" value="KINESIN_MOTOR_2"/>
    <property type="match status" value="1"/>
</dbReference>
<dbReference type="GO" id="GO:0016887">
    <property type="term" value="F:ATP hydrolysis activity"/>
    <property type="evidence" value="ECO:0007669"/>
    <property type="project" value="TreeGrafter"/>
</dbReference>
<dbReference type="SUPFAM" id="SSF52540">
    <property type="entry name" value="P-loop containing nucleoside triphosphate hydrolases"/>
    <property type="match status" value="1"/>
</dbReference>
<dbReference type="PRINTS" id="PR00380">
    <property type="entry name" value="KINESINHEAVY"/>
</dbReference>
<proteinExistence type="inferred from homology"/>
<dbReference type="OrthoDB" id="123929at2759"/>
<dbReference type="Proteomes" id="UP000541558">
    <property type="component" value="Unassembled WGS sequence"/>
</dbReference>
<comment type="similarity">
    <text evidence="5 6">Belongs to the TRAFAC class myosin-kinesin ATPase superfamily. Kinesin family.</text>
</comment>
<accession>A0A8H5CB04</accession>
<dbReference type="GO" id="GO:0005634">
    <property type="term" value="C:nucleus"/>
    <property type="evidence" value="ECO:0007669"/>
    <property type="project" value="TreeGrafter"/>
</dbReference>
<dbReference type="Gene3D" id="3.40.850.10">
    <property type="entry name" value="Kinesin motor domain"/>
    <property type="match status" value="1"/>
</dbReference>
<feature type="region of interest" description="Disordered" evidence="7">
    <location>
        <begin position="576"/>
        <end position="641"/>
    </location>
</feature>
<dbReference type="PANTHER" id="PTHR24115">
    <property type="entry name" value="KINESIN-RELATED"/>
    <property type="match status" value="1"/>
</dbReference>
<dbReference type="AlphaFoldDB" id="A0A8H5CB04"/>
<keyword evidence="2 5" id="KW-0547">Nucleotide-binding</keyword>
<evidence type="ECO:0000313" key="9">
    <source>
        <dbReference type="EMBL" id="KAF5337418.1"/>
    </source>
</evidence>
<dbReference type="PROSITE" id="PS00411">
    <property type="entry name" value="KINESIN_MOTOR_1"/>
    <property type="match status" value="1"/>
</dbReference>
<dbReference type="Pfam" id="PF00225">
    <property type="entry name" value="Kinesin"/>
    <property type="match status" value="1"/>
</dbReference>
<dbReference type="GO" id="GO:0008017">
    <property type="term" value="F:microtubule binding"/>
    <property type="evidence" value="ECO:0007669"/>
    <property type="project" value="InterPro"/>
</dbReference>
<feature type="domain" description="Kinesin motor" evidence="8">
    <location>
        <begin position="95"/>
        <end position="547"/>
    </location>
</feature>
<feature type="compositionally biased region" description="Acidic residues" evidence="7">
    <location>
        <begin position="935"/>
        <end position="944"/>
    </location>
</feature>
<dbReference type="GO" id="GO:0005524">
    <property type="term" value="F:ATP binding"/>
    <property type="evidence" value="ECO:0007669"/>
    <property type="project" value="UniProtKB-UniRule"/>
</dbReference>
<evidence type="ECO:0000256" key="2">
    <source>
        <dbReference type="ARBA" id="ARBA00022741"/>
    </source>
</evidence>
<dbReference type="InterPro" id="IPR027417">
    <property type="entry name" value="P-loop_NTPase"/>
</dbReference>
<dbReference type="InterPro" id="IPR019821">
    <property type="entry name" value="Kinesin_motor_CS"/>
</dbReference>